<gene>
    <name evidence="1" type="ORF">DF200_04110</name>
</gene>
<dbReference type="AlphaFoldDB" id="A0A2U2MT99"/>
<accession>A0A2U2MT99</accession>
<comment type="caution">
    <text evidence="1">The sequence shown here is derived from an EMBL/GenBank/DDBJ whole genome shotgun (WGS) entry which is preliminary data.</text>
</comment>
<proteinExistence type="predicted"/>
<evidence type="ECO:0000313" key="1">
    <source>
        <dbReference type="EMBL" id="PWG60086.1"/>
    </source>
</evidence>
<dbReference type="RefSeq" id="WP_109137023.1">
    <property type="nucleotide sequence ID" value="NZ_QFFN01000007.1"/>
</dbReference>
<keyword evidence="2" id="KW-1185">Reference proteome</keyword>
<organism evidence="1 2">
    <name type="scientific">Bifidobacterium catulorum</name>
    <dbReference type="NCBI Taxonomy" id="1630173"/>
    <lineage>
        <taxon>Bacteria</taxon>
        <taxon>Bacillati</taxon>
        <taxon>Actinomycetota</taxon>
        <taxon>Actinomycetes</taxon>
        <taxon>Bifidobacteriales</taxon>
        <taxon>Bifidobacteriaceae</taxon>
        <taxon>Bifidobacterium</taxon>
    </lineage>
</organism>
<protein>
    <submittedName>
        <fullName evidence="1">Uncharacterized protein</fullName>
    </submittedName>
</protein>
<dbReference type="OrthoDB" id="3238275at2"/>
<dbReference type="EMBL" id="QFFN01000007">
    <property type="protein sequence ID" value="PWG60086.1"/>
    <property type="molecule type" value="Genomic_DNA"/>
</dbReference>
<evidence type="ECO:0000313" key="2">
    <source>
        <dbReference type="Proteomes" id="UP000245753"/>
    </source>
</evidence>
<name>A0A2U2MT99_9BIFI</name>
<sequence length="300" mass="31676">MTNTAWISSAAALKQLPAVAAAVEASKELTDLWPLTDHMHIDNDVKYAESFQVRTTRQFALVLTGEDVTVPDAEYVYEGADEIPGRPQSIVDALLAANDAYDETVDFSDDGDAAHIVTSAELLGNVWDDATNDSVRTVVEAAEAAGVALSADDTAGRFALGAAAFADVLAAVSAGAGAGEAGADVAGGDVAKASLPAALYFNEFDERLGVPRVFVTAEELEGLRKLAVAGPDADGNAAAFVDRLLEISKPEWKKHHDDVLWDPVEAKKKAKEEDEKRSKAALAAKFAHIKDDPGKETVEL</sequence>
<reference evidence="1 2" key="1">
    <citation type="journal article" date="2018" name="Int. J. Syst. Evol. Microbiol.">
        <title>Bifidobacterium catulorum sp. nov., a novel taxon from the faeces of the baby common marmoset (Callithrix jacchus).</title>
        <authorList>
            <person name="Modesto M."/>
            <person name="Michelini S."/>
            <person name="Oki K."/>
            <person name="Biavati B."/>
            <person name="Watanabe K."/>
            <person name="Mattarelli P."/>
        </authorList>
    </citation>
    <scope>NUCLEOTIDE SEQUENCE [LARGE SCALE GENOMIC DNA]</scope>
    <source>
        <strain evidence="1 2">MRM 8.19</strain>
    </source>
</reference>
<dbReference type="Proteomes" id="UP000245753">
    <property type="component" value="Unassembled WGS sequence"/>
</dbReference>